<comment type="caution">
    <text evidence="10">The sequence shown here is derived from an EMBL/GenBank/DDBJ whole genome shotgun (WGS) entry which is preliminary data.</text>
</comment>
<dbReference type="InterPro" id="IPR013785">
    <property type="entry name" value="Aldolase_TIM"/>
</dbReference>
<dbReference type="InterPro" id="IPR001240">
    <property type="entry name" value="PRAI_dom"/>
</dbReference>
<evidence type="ECO:0000313" key="11">
    <source>
        <dbReference type="Proteomes" id="UP001597111"/>
    </source>
</evidence>
<dbReference type="EMBL" id="JBHUDH010000121">
    <property type="protein sequence ID" value="MFD1526805.1"/>
    <property type="molecule type" value="Genomic_DNA"/>
</dbReference>
<dbReference type="AlphaFoldDB" id="A0ABD6BA02"/>
<reference evidence="10 11" key="1">
    <citation type="journal article" date="2019" name="Int. J. Syst. Evol. Microbiol.">
        <title>The Global Catalogue of Microorganisms (GCM) 10K type strain sequencing project: providing services to taxonomists for standard genome sequencing and annotation.</title>
        <authorList>
            <consortium name="The Broad Institute Genomics Platform"/>
            <consortium name="The Broad Institute Genome Sequencing Center for Infectious Disease"/>
            <person name="Wu L."/>
            <person name="Ma J."/>
        </authorList>
    </citation>
    <scope>NUCLEOTIDE SEQUENCE [LARGE SCALE GENOMIC DNA]</scope>
    <source>
        <strain evidence="10 11">CGMCC 1.12285</strain>
    </source>
</reference>
<dbReference type="InterPro" id="IPR011060">
    <property type="entry name" value="RibuloseP-bd_barrel"/>
</dbReference>
<evidence type="ECO:0000256" key="8">
    <source>
        <dbReference type="HAMAP-Rule" id="MF_00135"/>
    </source>
</evidence>
<dbReference type="GO" id="GO:0000162">
    <property type="term" value="P:L-tryptophan biosynthetic process"/>
    <property type="evidence" value="ECO:0007669"/>
    <property type="project" value="UniProtKB-UniRule"/>
</dbReference>
<evidence type="ECO:0000256" key="1">
    <source>
        <dbReference type="ARBA" id="ARBA00001164"/>
    </source>
</evidence>
<dbReference type="InterPro" id="IPR044643">
    <property type="entry name" value="TrpF_fam"/>
</dbReference>
<comment type="catalytic activity">
    <reaction evidence="1 8">
        <text>N-(5-phospho-beta-D-ribosyl)anthranilate = 1-(2-carboxyphenylamino)-1-deoxy-D-ribulose 5-phosphate</text>
        <dbReference type="Rhea" id="RHEA:21540"/>
        <dbReference type="ChEBI" id="CHEBI:18277"/>
        <dbReference type="ChEBI" id="CHEBI:58613"/>
        <dbReference type="EC" id="5.3.1.24"/>
    </reaction>
</comment>
<protein>
    <recommendedName>
        <fullName evidence="8">N-(5'-phosphoribosyl)anthranilate isomerase</fullName>
        <shortName evidence="8">PRAI</shortName>
        <ecNumber evidence="8">5.3.1.24</ecNumber>
    </recommendedName>
</protein>
<organism evidence="10 11">
    <name type="scientific">Halolamina salina</name>
    <dbReference type="NCBI Taxonomy" id="1220023"/>
    <lineage>
        <taxon>Archaea</taxon>
        <taxon>Methanobacteriati</taxon>
        <taxon>Methanobacteriota</taxon>
        <taxon>Stenosarchaea group</taxon>
        <taxon>Halobacteria</taxon>
        <taxon>Halobacteriales</taxon>
        <taxon>Haloferacaceae</taxon>
    </lineage>
</organism>
<dbReference type="GO" id="GO:0004640">
    <property type="term" value="F:phosphoribosylanthranilate isomerase activity"/>
    <property type="evidence" value="ECO:0007669"/>
    <property type="project" value="UniProtKB-UniRule"/>
</dbReference>
<evidence type="ECO:0000313" key="10">
    <source>
        <dbReference type="EMBL" id="MFD1526805.1"/>
    </source>
</evidence>
<dbReference type="RefSeq" id="WP_379818643.1">
    <property type="nucleotide sequence ID" value="NZ_JBHUDH010000121.1"/>
</dbReference>
<evidence type="ECO:0000256" key="4">
    <source>
        <dbReference type="ARBA" id="ARBA00022605"/>
    </source>
</evidence>
<sequence length="222" mass="23071">MVRAKLCGLGTEADVHAAVDAGADAVGFVTDVDVDTPREVAPERAATLADAVPPFVTTVAVTIPDSVAAAVEVADRVHPDAIQIHGEFGPEDVRVIRERAGVDVIVALGADETARASELEGVADALLVDSLTDEDAGGTGETHDWERTRELRESLSTPLVLAGGLTPENVREAVETVDPFAVDVASGVERDDEPGRKNHDALAAFVREARAAVETAPAAEGI</sequence>
<keyword evidence="4 8" id="KW-0028">Amino-acid biosynthesis</keyword>
<keyword evidence="7 8" id="KW-0413">Isomerase</keyword>
<dbReference type="Pfam" id="PF00697">
    <property type="entry name" value="PRAI"/>
    <property type="match status" value="1"/>
</dbReference>
<keyword evidence="6 8" id="KW-0057">Aromatic amino acid biosynthesis</keyword>
<evidence type="ECO:0000256" key="2">
    <source>
        <dbReference type="ARBA" id="ARBA00004664"/>
    </source>
</evidence>
<evidence type="ECO:0000256" key="5">
    <source>
        <dbReference type="ARBA" id="ARBA00022822"/>
    </source>
</evidence>
<keyword evidence="11" id="KW-1185">Reference proteome</keyword>
<dbReference type="EC" id="5.3.1.24" evidence="8"/>
<proteinExistence type="inferred from homology"/>
<keyword evidence="5 8" id="KW-0822">Tryptophan biosynthesis</keyword>
<comment type="pathway">
    <text evidence="2 8">Amino-acid biosynthesis; L-tryptophan biosynthesis; L-tryptophan from chorismate: step 3/5.</text>
</comment>
<comment type="similarity">
    <text evidence="3 8">Belongs to the TrpF family.</text>
</comment>
<accession>A0ABD6BA02</accession>
<gene>
    <name evidence="8" type="primary">trpF</name>
    <name evidence="10" type="ORF">ACFR9S_10940</name>
</gene>
<dbReference type="CDD" id="cd00405">
    <property type="entry name" value="PRAI"/>
    <property type="match status" value="1"/>
</dbReference>
<evidence type="ECO:0000256" key="3">
    <source>
        <dbReference type="ARBA" id="ARBA00007571"/>
    </source>
</evidence>
<dbReference type="Gene3D" id="3.20.20.70">
    <property type="entry name" value="Aldolase class I"/>
    <property type="match status" value="1"/>
</dbReference>
<dbReference type="PANTHER" id="PTHR42894">
    <property type="entry name" value="N-(5'-PHOSPHORIBOSYL)ANTHRANILATE ISOMERASE"/>
    <property type="match status" value="1"/>
</dbReference>
<evidence type="ECO:0000256" key="6">
    <source>
        <dbReference type="ARBA" id="ARBA00023141"/>
    </source>
</evidence>
<dbReference type="PANTHER" id="PTHR42894:SF1">
    <property type="entry name" value="N-(5'-PHOSPHORIBOSYL)ANTHRANILATE ISOMERASE"/>
    <property type="match status" value="1"/>
</dbReference>
<evidence type="ECO:0000256" key="7">
    <source>
        <dbReference type="ARBA" id="ARBA00023235"/>
    </source>
</evidence>
<name>A0ABD6BA02_9EURY</name>
<feature type="domain" description="N-(5'phosphoribosyl) anthranilate isomerase (PRAI)" evidence="9">
    <location>
        <begin position="4"/>
        <end position="207"/>
    </location>
</feature>
<dbReference type="Proteomes" id="UP001597111">
    <property type="component" value="Unassembled WGS sequence"/>
</dbReference>
<evidence type="ECO:0000259" key="9">
    <source>
        <dbReference type="Pfam" id="PF00697"/>
    </source>
</evidence>
<dbReference type="SUPFAM" id="SSF51366">
    <property type="entry name" value="Ribulose-phoshate binding barrel"/>
    <property type="match status" value="1"/>
</dbReference>
<dbReference type="HAMAP" id="MF_00135">
    <property type="entry name" value="PRAI"/>
    <property type="match status" value="1"/>
</dbReference>